<keyword evidence="2" id="KW-1185">Reference proteome</keyword>
<dbReference type="KEGG" id="mech:Q9L42_015050"/>
<protein>
    <recommendedName>
        <fullName evidence="3">Lipoprotein</fullName>
    </recommendedName>
</protein>
<dbReference type="EMBL" id="CP157743">
    <property type="protein sequence ID" value="XBS19665.1"/>
    <property type="molecule type" value="Genomic_DNA"/>
</dbReference>
<name>A0AAU7NRP4_9GAMM</name>
<reference evidence="1 2" key="1">
    <citation type="journal article" date="2024" name="Microbiology">
        <title>Methylomarinum rosea sp. nov., a novel halophilic methanotrophic bacterium from the hypersaline Lake Elton.</title>
        <authorList>
            <person name="Suleimanov R.Z."/>
            <person name="Oshkin I.Y."/>
            <person name="Danilova O.V."/>
            <person name="Suzina N.E."/>
            <person name="Dedysh S.N."/>
        </authorList>
    </citation>
    <scope>NUCLEOTIDE SEQUENCE [LARGE SCALE GENOMIC DNA]</scope>
    <source>
        <strain evidence="1 2">Ch1-1</strain>
    </source>
</reference>
<accession>A0AAU7NRP4</accession>
<proteinExistence type="predicted"/>
<evidence type="ECO:0008006" key="3">
    <source>
        <dbReference type="Google" id="ProtNLM"/>
    </source>
</evidence>
<gene>
    <name evidence="1" type="ORF">Q9L42_015050</name>
</gene>
<dbReference type="RefSeq" id="WP_305907596.1">
    <property type="nucleotide sequence ID" value="NZ_CP157743.1"/>
</dbReference>
<dbReference type="AlphaFoldDB" id="A0AAU7NRP4"/>
<evidence type="ECO:0000313" key="1">
    <source>
        <dbReference type="EMBL" id="XBS19665.1"/>
    </source>
</evidence>
<sequence>MKPMKLLWRVVLVLLLFATASGCAELFRHRTARYASGVVDYLYPNKESIETPEIPHLLLPLQVGIAFVPESKAGLMDSRLSEQEKMDLMERISAEFKKSPLCFAIELKFNENRIQSITVA</sequence>
<dbReference type="PROSITE" id="PS51257">
    <property type="entry name" value="PROKAR_LIPOPROTEIN"/>
    <property type="match status" value="1"/>
</dbReference>
<evidence type="ECO:0000313" key="2">
    <source>
        <dbReference type="Proteomes" id="UP001225378"/>
    </source>
</evidence>
<organism evidence="1 2">
    <name type="scientific">Methylomarinum roseum</name>
    <dbReference type="NCBI Taxonomy" id="3067653"/>
    <lineage>
        <taxon>Bacteria</taxon>
        <taxon>Pseudomonadati</taxon>
        <taxon>Pseudomonadota</taxon>
        <taxon>Gammaproteobacteria</taxon>
        <taxon>Methylococcales</taxon>
        <taxon>Methylococcaceae</taxon>
        <taxon>Methylomarinum</taxon>
    </lineage>
</organism>
<dbReference type="Proteomes" id="UP001225378">
    <property type="component" value="Chromosome"/>
</dbReference>